<dbReference type="InterPro" id="IPR036116">
    <property type="entry name" value="FN3_sf"/>
</dbReference>
<dbReference type="InterPro" id="IPR003598">
    <property type="entry name" value="Ig_sub2"/>
</dbReference>
<dbReference type="EMBL" id="VXIV02003228">
    <property type="protein sequence ID" value="KAF6019475.1"/>
    <property type="molecule type" value="Genomic_DNA"/>
</dbReference>
<evidence type="ECO:0000256" key="3">
    <source>
        <dbReference type="ARBA" id="ARBA00022989"/>
    </source>
</evidence>
<reference evidence="11" key="1">
    <citation type="submission" date="2020-06" db="EMBL/GenBank/DDBJ databases">
        <title>Draft genome of Bugula neritina, a colonial animal packing powerful symbionts and potential medicines.</title>
        <authorList>
            <person name="Rayko M."/>
        </authorList>
    </citation>
    <scope>NUCLEOTIDE SEQUENCE [LARGE SCALE GENOMIC DNA]</scope>
    <source>
        <strain evidence="11">Kwan_BN1</strain>
    </source>
</reference>
<gene>
    <name evidence="11" type="ORF">EB796_022217</name>
</gene>
<evidence type="ECO:0000259" key="10">
    <source>
        <dbReference type="PROSITE" id="PS50853"/>
    </source>
</evidence>
<dbReference type="Pfam" id="PF08205">
    <property type="entry name" value="C2-set_2"/>
    <property type="match status" value="1"/>
</dbReference>
<dbReference type="Pfam" id="PF13927">
    <property type="entry name" value="Ig_3"/>
    <property type="match status" value="3"/>
</dbReference>
<feature type="domain" description="Fibronectin type-III" evidence="10">
    <location>
        <begin position="757"/>
        <end position="843"/>
    </location>
</feature>
<dbReference type="Proteomes" id="UP000593567">
    <property type="component" value="Unassembled WGS sequence"/>
</dbReference>
<dbReference type="InterPro" id="IPR051275">
    <property type="entry name" value="Cell_adhesion_signaling"/>
</dbReference>
<dbReference type="InterPro" id="IPR036179">
    <property type="entry name" value="Ig-like_dom_sf"/>
</dbReference>
<dbReference type="GO" id="GO:0098609">
    <property type="term" value="P:cell-cell adhesion"/>
    <property type="evidence" value="ECO:0007669"/>
    <property type="project" value="TreeGrafter"/>
</dbReference>
<dbReference type="SMART" id="SM00408">
    <property type="entry name" value="IGc2"/>
    <property type="match status" value="5"/>
</dbReference>
<evidence type="ECO:0000313" key="12">
    <source>
        <dbReference type="Proteomes" id="UP000593567"/>
    </source>
</evidence>
<keyword evidence="4 8" id="KW-0472">Membrane</keyword>
<feature type="domain" description="Ig-like" evidence="9">
    <location>
        <begin position="449"/>
        <end position="528"/>
    </location>
</feature>
<dbReference type="InterPro" id="IPR013106">
    <property type="entry name" value="Ig_V-set"/>
</dbReference>
<name>A0A7J7J074_BUGNE</name>
<dbReference type="PROSITE" id="PS50853">
    <property type="entry name" value="FN3"/>
    <property type="match status" value="1"/>
</dbReference>
<keyword evidence="5" id="KW-1015">Disulfide bond</keyword>
<dbReference type="InterPro" id="IPR007110">
    <property type="entry name" value="Ig-like_dom"/>
</dbReference>
<dbReference type="CDD" id="cd00063">
    <property type="entry name" value="FN3"/>
    <property type="match status" value="1"/>
</dbReference>
<dbReference type="OrthoDB" id="6272054at2759"/>
<dbReference type="InterPro" id="IPR013162">
    <property type="entry name" value="CD80_C2-set"/>
</dbReference>
<feature type="domain" description="Ig-like" evidence="9">
    <location>
        <begin position="353"/>
        <end position="433"/>
    </location>
</feature>
<evidence type="ECO:0000256" key="7">
    <source>
        <dbReference type="ARBA" id="ARBA00023319"/>
    </source>
</evidence>
<dbReference type="PANTHER" id="PTHR11640">
    <property type="entry name" value="NEPHRIN"/>
    <property type="match status" value="1"/>
</dbReference>
<evidence type="ECO:0000256" key="5">
    <source>
        <dbReference type="ARBA" id="ARBA00023157"/>
    </source>
</evidence>
<evidence type="ECO:0000313" key="11">
    <source>
        <dbReference type="EMBL" id="KAF6019475.1"/>
    </source>
</evidence>
<comment type="caution">
    <text evidence="11">The sequence shown here is derived from an EMBL/GenBank/DDBJ whole genome shotgun (WGS) entry which is preliminary data.</text>
</comment>
<keyword evidence="6" id="KW-0325">Glycoprotein</keyword>
<dbReference type="SUPFAM" id="SSF49265">
    <property type="entry name" value="Fibronectin type III"/>
    <property type="match status" value="1"/>
</dbReference>
<protein>
    <submittedName>
        <fullName evidence="11">Igcm-1</fullName>
    </submittedName>
</protein>
<dbReference type="GO" id="GO:0050839">
    <property type="term" value="F:cell adhesion molecule binding"/>
    <property type="evidence" value="ECO:0007669"/>
    <property type="project" value="TreeGrafter"/>
</dbReference>
<keyword evidence="3 8" id="KW-1133">Transmembrane helix</keyword>
<dbReference type="Gene3D" id="2.60.40.10">
    <property type="entry name" value="Immunoglobulins"/>
    <property type="match status" value="8"/>
</dbReference>
<feature type="domain" description="Ig-like" evidence="9">
    <location>
        <begin position="653"/>
        <end position="745"/>
    </location>
</feature>
<keyword evidence="2 8" id="KW-0812">Transmembrane</keyword>
<dbReference type="AlphaFoldDB" id="A0A7J7J074"/>
<organism evidence="11 12">
    <name type="scientific">Bugula neritina</name>
    <name type="common">Brown bryozoan</name>
    <name type="synonym">Sertularia neritina</name>
    <dbReference type="NCBI Taxonomy" id="10212"/>
    <lineage>
        <taxon>Eukaryota</taxon>
        <taxon>Metazoa</taxon>
        <taxon>Spiralia</taxon>
        <taxon>Lophotrochozoa</taxon>
        <taxon>Bryozoa</taxon>
        <taxon>Gymnolaemata</taxon>
        <taxon>Cheilostomatida</taxon>
        <taxon>Flustrina</taxon>
        <taxon>Buguloidea</taxon>
        <taxon>Bugulidae</taxon>
        <taxon>Bugula</taxon>
    </lineage>
</organism>
<proteinExistence type="predicted"/>
<dbReference type="GO" id="GO:0005886">
    <property type="term" value="C:plasma membrane"/>
    <property type="evidence" value="ECO:0007669"/>
    <property type="project" value="TreeGrafter"/>
</dbReference>
<feature type="domain" description="Ig-like" evidence="9">
    <location>
        <begin position="273"/>
        <end position="348"/>
    </location>
</feature>
<evidence type="ECO:0000256" key="2">
    <source>
        <dbReference type="ARBA" id="ARBA00022692"/>
    </source>
</evidence>
<dbReference type="Pfam" id="PF07686">
    <property type="entry name" value="V-set"/>
    <property type="match status" value="1"/>
</dbReference>
<evidence type="ECO:0000256" key="1">
    <source>
        <dbReference type="ARBA" id="ARBA00004479"/>
    </source>
</evidence>
<evidence type="ECO:0000256" key="6">
    <source>
        <dbReference type="ARBA" id="ARBA00023180"/>
    </source>
</evidence>
<dbReference type="InterPro" id="IPR013783">
    <property type="entry name" value="Ig-like_fold"/>
</dbReference>
<dbReference type="SMART" id="SM00409">
    <property type="entry name" value="IG"/>
    <property type="match status" value="6"/>
</dbReference>
<comment type="subcellular location">
    <subcellularLocation>
        <location evidence="1">Membrane</location>
        <topology evidence="1">Single-pass type I membrane protein</topology>
    </subcellularLocation>
</comment>
<dbReference type="SMART" id="SM00060">
    <property type="entry name" value="FN3"/>
    <property type="match status" value="1"/>
</dbReference>
<accession>A0A7J7J074</accession>
<dbReference type="InterPro" id="IPR003961">
    <property type="entry name" value="FN3_dom"/>
</dbReference>
<feature type="domain" description="Ig-like" evidence="9">
    <location>
        <begin position="539"/>
        <end position="648"/>
    </location>
</feature>
<feature type="domain" description="Ig-like" evidence="9">
    <location>
        <begin position="177"/>
        <end position="268"/>
    </location>
</feature>
<dbReference type="CDD" id="cd00096">
    <property type="entry name" value="Ig"/>
    <property type="match status" value="5"/>
</dbReference>
<keyword evidence="12" id="KW-1185">Reference proteome</keyword>
<feature type="domain" description="Ig-like" evidence="9">
    <location>
        <begin position="68"/>
        <end position="172"/>
    </location>
</feature>
<dbReference type="InterPro" id="IPR003599">
    <property type="entry name" value="Ig_sub"/>
</dbReference>
<evidence type="ECO:0000256" key="4">
    <source>
        <dbReference type="ARBA" id="ARBA00023136"/>
    </source>
</evidence>
<keyword evidence="7" id="KW-0393">Immunoglobulin domain</keyword>
<dbReference type="PROSITE" id="PS50835">
    <property type="entry name" value="IG_LIKE"/>
    <property type="match status" value="7"/>
</dbReference>
<feature type="transmembrane region" description="Helical" evidence="8">
    <location>
        <begin position="936"/>
        <end position="960"/>
    </location>
</feature>
<dbReference type="PANTHER" id="PTHR11640:SF155">
    <property type="entry name" value="IG-LIKE DOMAIN-CONTAINING PROTEIN"/>
    <property type="match status" value="1"/>
</dbReference>
<dbReference type="Pfam" id="PF00041">
    <property type="entry name" value="fn3"/>
    <property type="match status" value="1"/>
</dbReference>
<sequence>MVHFISLESLRLADYTLYELEYLVIDTKVMLYAHNMVLRILAFGRDSAVHKMLRVAFTITLWAAVSCAEFVNQPTSVVYKQGVDSTGYVACKISPPNLNVIWNIQLLNVPHPQVIYSSPSFFNDQLETKYSINTDASSTGNYSLIIHNLERGDSGRYTCQVSSLGTQAANVTVADPPGIPVITAPSVALRERVTSTFSCESEGGFPAAAFTWLLADTRLSNTAHTDSESAGVSKSVLPMELSYSHHGALLTCVSHNILSSTNSSIVLNVQYKPRLTLSHTELIIMRGEPFQLMCTVTANPAVAQKQWLTEDGNVVSTSFFGNGVLDDTKLKCRAENSLGVTEETVQITVHYQPTVLIREGNAINVSESSEIRLTCDVDAKPAAGRVEWYRGNQLIKRSAELIIASVTKQHSGKYRCEATNNPTSYDGTSSSFSDFDEVFVNVQYGPKQPTFEVSPVDPSGEYRAKERVVMKCIVQDLGNPAGIIRWYKTNQSDPLGAISADLILDNPQVSDGGTYWCQVENTISSAISNRLTIKFADVPQLWSLNSSKETNVSIGTINHQLQCAYRGFPTPEIYWYKDSKAISGDMGLYTVESDTIIDVEPYHRVTSTLKFAGKDRESGLMVNDFARYSCIAYNSVGKSKLNYEIHLNVLFSPKFSGFSKAATELGLDVEINCLVLSYPPVTSIQFFRGGNLIEPNSKYSFSISEYNVGNRVYQQKRSLKVISVSAEDYGDYRCETTNALGTEFTDIKLIKTSVPDPPTGLVSTNVTWGSVTLSWTAAFDGGFTQAFTAEEITENKLIEGIKETQFTFQGLSPLKTYKFRVYSINERGSSGKSQELSVTTLSIQIPPSTLVFDEKSMTVKVNVNSTAFCTKLQGSLDGQPYEDVSGECILTSKEILVRGLPYTSYRVATCVVNRPDICNESSSVAAQTSAKNNQKVVIGVVVSVFLVLLIVVVIIAVIILRKKRQNPKSAGTASKSGHINPILTPNGVPGEVHYSHPNQYNINSDLDEDEIDAIPYGEFKNSKAESPVPAQQMQNLDYVYASVQKKSSEQNKMNEAVNATYQSKSGKPNNLNILVSDNSEAIGYDEQPPSPYRSPNDLAFLGDGVMSFHRYPSMSESGYSTPDSKQLKKVVYEVIV</sequence>
<evidence type="ECO:0000256" key="8">
    <source>
        <dbReference type="SAM" id="Phobius"/>
    </source>
</evidence>
<dbReference type="SUPFAM" id="SSF48726">
    <property type="entry name" value="Immunoglobulin"/>
    <property type="match status" value="7"/>
</dbReference>
<evidence type="ECO:0000259" key="9">
    <source>
        <dbReference type="PROSITE" id="PS50835"/>
    </source>
</evidence>
<dbReference type="GO" id="GO:0005911">
    <property type="term" value="C:cell-cell junction"/>
    <property type="evidence" value="ECO:0007669"/>
    <property type="project" value="TreeGrafter"/>
</dbReference>